<feature type="compositionally biased region" description="Polar residues" evidence="1">
    <location>
        <begin position="460"/>
        <end position="470"/>
    </location>
</feature>
<organism evidence="2">
    <name type="scientific">Neobodo designis</name>
    <name type="common">Flagellated protozoan</name>
    <name type="synonym">Bodo designis</name>
    <dbReference type="NCBI Taxonomy" id="312471"/>
    <lineage>
        <taxon>Eukaryota</taxon>
        <taxon>Discoba</taxon>
        <taxon>Euglenozoa</taxon>
        <taxon>Kinetoplastea</taxon>
        <taxon>Metakinetoplastina</taxon>
        <taxon>Neobodonida</taxon>
        <taxon>Neobodo</taxon>
    </lineage>
</organism>
<gene>
    <name evidence="2" type="ORF">NDES1114_LOCUS11369</name>
</gene>
<evidence type="ECO:0000256" key="1">
    <source>
        <dbReference type="SAM" id="MobiDB-lite"/>
    </source>
</evidence>
<name>A0A7S1LNP2_NEODS</name>
<sequence>MRLGDTIADLTSTHVAADPAIIRRIERPSSASIDVVERMDLPNGFANERIAASIKHKSVVGARDGPGGAMLRETGPSSPLGHSAVQPVPGSRYGGHVEVWYFLVTIRHYSAVHYRAHAAVVAVSANDEHSLLSVVPCAALHRQRLVLGTPIPVDIARHLRGAEPLRDSPHWAIRLHAPVLADHLLRFDPVARVLEHRIGDAHAVHRHCGGRLWHLVDALEQLGLVAPVCAYADEGRARSPRDHRLPADVLLQNLVFTVMGGVVDSASSTVTAVDPCDPPPVYDSAVLRAFLKKTPELASALQIVARQKDTHRDIREAFRNLRTAVSTAEWWTAAQTVELTLEEFCAALVMTGYYVYAGQRWPPEAASAEEDDGHEVDEALNALETGSSISGTATTITRKGAVAPAIVHVATAGVARAVDQFAQSWPELTKCTRRSDFILPAACFQAGDDELVLNPPAKSRQPSASASLAQTPRGVSPKHVEEPKEPPKDAGKGDGKEGGKGKKGVPPPPPVPASVACLHPKAKLAPRIVPVGGLGDIPPLATPAKLPVRPRSTPIEEPKKKRGAKK</sequence>
<dbReference type="EMBL" id="HBGF01017296">
    <property type="protein sequence ID" value="CAD9109339.1"/>
    <property type="molecule type" value="Transcribed_RNA"/>
</dbReference>
<proteinExistence type="predicted"/>
<dbReference type="AlphaFoldDB" id="A0A7S1LNP2"/>
<reference evidence="2" key="1">
    <citation type="submission" date="2021-01" db="EMBL/GenBank/DDBJ databases">
        <authorList>
            <person name="Corre E."/>
            <person name="Pelletier E."/>
            <person name="Niang G."/>
            <person name="Scheremetjew M."/>
            <person name="Finn R."/>
            <person name="Kale V."/>
            <person name="Holt S."/>
            <person name="Cochrane G."/>
            <person name="Meng A."/>
            <person name="Brown T."/>
            <person name="Cohen L."/>
        </authorList>
    </citation>
    <scope>NUCLEOTIDE SEQUENCE</scope>
    <source>
        <strain evidence="2">CCAP 1951/1</strain>
    </source>
</reference>
<feature type="compositionally biased region" description="Basic and acidic residues" evidence="1">
    <location>
        <begin position="478"/>
        <end position="500"/>
    </location>
</feature>
<protein>
    <submittedName>
        <fullName evidence="2">Uncharacterized protein</fullName>
    </submittedName>
</protein>
<evidence type="ECO:0000313" key="2">
    <source>
        <dbReference type="EMBL" id="CAD9109339.1"/>
    </source>
</evidence>
<feature type="region of interest" description="Disordered" evidence="1">
    <location>
        <begin position="454"/>
        <end position="566"/>
    </location>
</feature>
<accession>A0A7S1LNP2</accession>